<gene>
    <name evidence="2" type="ORF">BECKDK2373C_GA0170839_104222</name>
</gene>
<dbReference type="AlphaFoldDB" id="A0A450SKY7"/>
<proteinExistence type="predicted"/>
<evidence type="ECO:0000313" key="2">
    <source>
        <dbReference type="EMBL" id="VFJ54208.1"/>
    </source>
</evidence>
<feature type="region of interest" description="Disordered" evidence="1">
    <location>
        <begin position="1"/>
        <end position="59"/>
    </location>
</feature>
<feature type="compositionally biased region" description="Basic and acidic residues" evidence="1">
    <location>
        <begin position="21"/>
        <end position="46"/>
    </location>
</feature>
<dbReference type="EMBL" id="CAADEY010000042">
    <property type="protein sequence ID" value="VFJ54208.1"/>
    <property type="molecule type" value="Genomic_DNA"/>
</dbReference>
<organism evidence="2">
    <name type="scientific">Candidatus Kentrum sp. DK</name>
    <dbReference type="NCBI Taxonomy" id="2126562"/>
    <lineage>
        <taxon>Bacteria</taxon>
        <taxon>Pseudomonadati</taxon>
        <taxon>Pseudomonadota</taxon>
        <taxon>Gammaproteobacteria</taxon>
        <taxon>Candidatus Kentrum</taxon>
    </lineage>
</organism>
<protein>
    <submittedName>
        <fullName evidence="2">Uncharacterized protein</fullName>
    </submittedName>
</protein>
<name>A0A450SKY7_9GAMM</name>
<evidence type="ECO:0000256" key="1">
    <source>
        <dbReference type="SAM" id="MobiDB-lite"/>
    </source>
</evidence>
<sequence>MNKRTKEEEGLFVDEEGSWVEGDKKGIDQGTAEKEKSSVEEGRFVGEEGDWTEGEQPKASDLGERMLEQLEELRGKLPDGSKTAKAIDEGAPWMEIAQLAEGENCHEIANLLFEAEQQGLDD</sequence>
<accession>A0A450SKY7</accession>
<reference evidence="2" key="1">
    <citation type="submission" date="2019-02" db="EMBL/GenBank/DDBJ databases">
        <authorList>
            <person name="Gruber-Vodicka R. H."/>
            <person name="Seah K. B. B."/>
        </authorList>
    </citation>
    <scope>NUCLEOTIDE SEQUENCE</scope>
    <source>
        <strain evidence="2">BECK_DK161</strain>
    </source>
</reference>